<dbReference type="EMBL" id="RCTF01000016">
    <property type="protein sequence ID" value="RLP75109.1"/>
    <property type="molecule type" value="Genomic_DNA"/>
</dbReference>
<comment type="caution">
    <text evidence="6">The sequence shown here is derived from an EMBL/GenBank/DDBJ whole genome shotgun (WGS) entry which is preliminary data.</text>
</comment>
<dbReference type="PANTHER" id="PTHR42949:SF3">
    <property type="entry name" value="ANAEROBIC GLYCEROL-3-PHOSPHATE DEHYDROGENASE SUBUNIT B"/>
    <property type="match status" value="1"/>
</dbReference>
<sequence length="988" mass="103143">MSVPPVGGRLRLRRDGIEPCGEPIDIVVDGARLQAASGETVAATMAAHGLGATSRTHQGEDRSPYCGMGVCFECRVTIDGRAGQRACLTTVAPGMTVETRGSALARGDPCDLDRADAQEACSLLIVGAGPAGLCAAEAAAREGLDVVVLDERPSPGGQYFKPLASSHRFAGGRRPDAQYRGGEDLLKRVQALGVRILSRTLVWDAEPAESGHVIVRSLVDERVVIWTVRRLVIATGAFERAWPVPGWTLPGVMATGAAQTLSRAYQVAPGSRVLVAGNGPLNLQVAADLAAAGGHVVAVAEAAAPGGRAGVGDILAMLRTRPDLVWNGARYLAQLARRGVPVLRGHVLTRVDGAARAERATLARIGADGEQLPGTEMSFDIDAVCLGYGLSPSSELSRLLGCRQVVDAAGGNVLVPERDADGRTSVSGVFVAGDAAGPLGAHCAMAQGALAGIAAAADLRDDLSIRVRGAPHRRALRREKKFQRALWRVFSTPLPVPPMPAPDVLLCRCESVPVAAVRAAIAGGAADIPAVKRATRCGMGRCQGRYCTPLLASLLGAASAEPISPTIFMRGQAPVRPVPMSSIALRQETAPNPGPGEAVDGGAPPETLPDVELGHPDVLVIGAGGVGLFTAMALAEAGREVVVLDKRTPYSEASGANAGSLHVQFQSFGFPDLSGEVARRAASTLRMQVEATYLWKAFSEAQGADIEVEIEGGLTVADDDASLDHLRKKVEIERAAGLDMTLISGEEARAMLPLLSPKVVAASFSPDEGKINPMRAATAVLQAVRSAGVRIEPHTTVWRIEANGNSFAVMTDRGIYRPGKIVNAAGAWSGAIAQLVGDSLPIRQNPIQMLVSEATGERIPYHLAHARRRITLKQAVAGNLVIGGGWRARINPVLGAARPTREALGANIAVTLELLPGFSGLQIIRSWTGMAFTTPPTISPSPSTANLFHVATQNAMTLAPVLGRAAAALVLGQAPEHDMRPFALRNLN</sequence>
<dbReference type="Pfam" id="PF04324">
    <property type="entry name" value="Fer2_BFD"/>
    <property type="match status" value="1"/>
</dbReference>
<evidence type="ECO:0000259" key="3">
    <source>
        <dbReference type="Pfam" id="PF01266"/>
    </source>
</evidence>
<dbReference type="RefSeq" id="WP_121624575.1">
    <property type="nucleotide sequence ID" value="NZ_JACIIW010000011.1"/>
</dbReference>
<dbReference type="Gene3D" id="3.10.20.440">
    <property type="entry name" value="2Fe-2S iron-sulphur cluster binding domain, sarcosine oxidase, alpha subunit, N-terminal domain"/>
    <property type="match status" value="1"/>
</dbReference>
<dbReference type="InterPro" id="IPR007419">
    <property type="entry name" value="BFD-like_2Fe2S-bd_dom"/>
</dbReference>
<protein>
    <submittedName>
        <fullName evidence="6">FAD-dependent oxidoreductase</fullName>
    </submittedName>
</protein>
<dbReference type="AlphaFoldDB" id="A0A3L7A488"/>
<dbReference type="InterPro" id="IPR042204">
    <property type="entry name" value="2Fe-2S-bd_N"/>
</dbReference>
<dbReference type="Gene3D" id="3.50.50.60">
    <property type="entry name" value="FAD/NAD(P)-binding domain"/>
    <property type="match status" value="3"/>
</dbReference>
<evidence type="ECO:0000256" key="2">
    <source>
        <dbReference type="SAM" id="MobiDB-lite"/>
    </source>
</evidence>
<reference evidence="6 7" key="1">
    <citation type="submission" date="2018-10" db="EMBL/GenBank/DDBJ databases">
        <title>Xanthobacter tagetidis genome sequencing and assembly.</title>
        <authorList>
            <person name="Maclea K.S."/>
            <person name="Goen A.E."/>
            <person name="Fatima S.A."/>
        </authorList>
    </citation>
    <scope>NUCLEOTIDE SEQUENCE [LARGE SCALE GENOMIC DNA]</scope>
    <source>
        <strain evidence="6 7">ATCC 700314</strain>
    </source>
</reference>
<keyword evidence="1" id="KW-0560">Oxidoreductase</keyword>
<keyword evidence="7" id="KW-1185">Reference proteome</keyword>
<dbReference type="InterPro" id="IPR041854">
    <property type="entry name" value="BFD-like_2Fe2S-bd_dom_sf"/>
</dbReference>
<feature type="domain" description="FAD/NAD(P)-binding" evidence="5">
    <location>
        <begin position="123"/>
        <end position="448"/>
    </location>
</feature>
<organism evidence="6 7">
    <name type="scientific">Xanthobacter tagetidis</name>
    <dbReference type="NCBI Taxonomy" id="60216"/>
    <lineage>
        <taxon>Bacteria</taxon>
        <taxon>Pseudomonadati</taxon>
        <taxon>Pseudomonadota</taxon>
        <taxon>Alphaproteobacteria</taxon>
        <taxon>Hyphomicrobiales</taxon>
        <taxon>Xanthobacteraceae</taxon>
        <taxon>Xanthobacter</taxon>
    </lineage>
</organism>
<accession>A0A3L7A488</accession>
<evidence type="ECO:0000259" key="4">
    <source>
        <dbReference type="Pfam" id="PF04324"/>
    </source>
</evidence>
<dbReference type="Gene3D" id="1.10.10.1100">
    <property type="entry name" value="BFD-like [2Fe-2S]-binding domain"/>
    <property type="match status" value="1"/>
</dbReference>
<dbReference type="Proteomes" id="UP000269692">
    <property type="component" value="Unassembled WGS sequence"/>
</dbReference>
<feature type="domain" description="BFD-like [2Fe-2S]-binding" evidence="4">
    <location>
        <begin position="506"/>
        <end position="555"/>
    </location>
</feature>
<feature type="domain" description="FAD dependent oxidoreductase" evidence="3">
    <location>
        <begin position="617"/>
        <end position="969"/>
    </location>
</feature>
<dbReference type="PANTHER" id="PTHR42949">
    <property type="entry name" value="ANAEROBIC GLYCEROL-3-PHOSPHATE DEHYDROGENASE SUBUNIT B"/>
    <property type="match status" value="1"/>
</dbReference>
<dbReference type="InterPro" id="IPR036188">
    <property type="entry name" value="FAD/NAD-bd_sf"/>
</dbReference>
<dbReference type="GO" id="GO:0016491">
    <property type="term" value="F:oxidoreductase activity"/>
    <property type="evidence" value="ECO:0007669"/>
    <property type="project" value="UniProtKB-KW"/>
</dbReference>
<dbReference type="InterPro" id="IPR051691">
    <property type="entry name" value="Metab_Enz_Cyan_OpOx_G3PDH"/>
</dbReference>
<proteinExistence type="predicted"/>
<evidence type="ECO:0000313" key="6">
    <source>
        <dbReference type="EMBL" id="RLP75109.1"/>
    </source>
</evidence>
<evidence type="ECO:0000256" key="1">
    <source>
        <dbReference type="ARBA" id="ARBA00023002"/>
    </source>
</evidence>
<dbReference type="InterPro" id="IPR036010">
    <property type="entry name" value="2Fe-2S_ferredoxin-like_sf"/>
</dbReference>
<dbReference type="SUPFAM" id="SSF51905">
    <property type="entry name" value="FAD/NAD(P)-binding domain"/>
    <property type="match status" value="2"/>
</dbReference>
<dbReference type="Pfam" id="PF07992">
    <property type="entry name" value="Pyr_redox_2"/>
    <property type="match status" value="1"/>
</dbReference>
<evidence type="ECO:0000313" key="7">
    <source>
        <dbReference type="Proteomes" id="UP000269692"/>
    </source>
</evidence>
<dbReference type="Pfam" id="PF01266">
    <property type="entry name" value="DAO"/>
    <property type="match status" value="1"/>
</dbReference>
<name>A0A3L7A488_9HYPH</name>
<dbReference type="InterPro" id="IPR006076">
    <property type="entry name" value="FAD-dep_OxRdtase"/>
</dbReference>
<dbReference type="GO" id="GO:0051536">
    <property type="term" value="F:iron-sulfur cluster binding"/>
    <property type="evidence" value="ECO:0007669"/>
    <property type="project" value="InterPro"/>
</dbReference>
<gene>
    <name evidence="6" type="ORF">D9R14_17155</name>
</gene>
<feature type="region of interest" description="Disordered" evidence="2">
    <location>
        <begin position="586"/>
        <end position="607"/>
    </location>
</feature>
<dbReference type="Pfam" id="PF13510">
    <property type="entry name" value="Fer2_4"/>
    <property type="match status" value="1"/>
</dbReference>
<dbReference type="SUPFAM" id="SSF54292">
    <property type="entry name" value="2Fe-2S ferredoxin-like"/>
    <property type="match status" value="1"/>
</dbReference>
<dbReference type="InterPro" id="IPR023753">
    <property type="entry name" value="FAD/NAD-binding_dom"/>
</dbReference>
<dbReference type="CDD" id="cd19946">
    <property type="entry name" value="GlpA-like_Fer2_BFD-like"/>
    <property type="match status" value="1"/>
</dbReference>
<dbReference type="PRINTS" id="PR00368">
    <property type="entry name" value="FADPNR"/>
</dbReference>
<dbReference type="OrthoDB" id="9801699at2"/>
<dbReference type="Gene3D" id="3.30.9.10">
    <property type="entry name" value="D-Amino Acid Oxidase, subunit A, domain 2"/>
    <property type="match status" value="1"/>
</dbReference>
<evidence type="ECO:0000259" key="5">
    <source>
        <dbReference type="Pfam" id="PF07992"/>
    </source>
</evidence>
<dbReference type="PRINTS" id="PR00469">
    <property type="entry name" value="PNDRDTASEII"/>
</dbReference>